<name>A0ABU0BW02_9HYPH</name>
<organism evidence="1 2">
    <name type="scientific">Pararhizobium capsulatum DSM 1112</name>
    <dbReference type="NCBI Taxonomy" id="1121113"/>
    <lineage>
        <taxon>Bacteria</taxon>
        <taxon>Pseudomonadati</taxon>
        <taxon>Pseudomonadota</taxon>
        <taxon>Alphaproteobacteria</taxon>
        <taxon>Hyphomicrobiales</taxon>
        <taxon>Rhizobiaceae</taxon>
        <taxon>Rhizobium/Agrobacterium group</taxon>
        <taxon>Pararhizobium</taxon>
    </lineage>
</organism>
<reference evidence="1 2" key="1">
    <citation type="submission" date="2023-07" db="EMBL/GenBank/DDBJ databases">
        <title>Genomic Encyclopedia of Type Strains, Phase IV (KMG-IV): sequencing the most valuable type-strain genomes for metagenomic binning, comparative biology and taxonomic classification.</title>
        <authorList>
            <person name="Goeker M."/>
        </authorList>
    </citation>
    <scope>NUCLEOTIDE SEQUENCE [LARGE SCALE GENOMIC DNA]</scope>
    <source>
        <strain evidence="1 2">DSM 1112</strain>
    </source>
</reference>
<dbReference type="Proteomes" id="UP001230207">
    <property type="component" value="Unassembled WGS sequence"/>
</dbReference>
<proteinExistence type="predicted"/>
<gene>
    <name evidence="1" type="ORF">QO002_004643</name>
</gene>
<dbReference type="EMBL" id="JAUSVF010000002">
    <property type="protein sequence ID" value="MDQ0322437.1"/>
    <property type="molecule type" value="Genomic_DNA"/>
</dbReference>
<sequence>MARIDAQSSASDWGEDFDWRDRSGLSFRLRGTAVINCMGITSRFRADGLAGFPSDNFGAHPVWRLTIAKVAISVKPSGPIVDRQRKEHACDACGQKLAHGEHVTAIEERRHDLEHVVVVGFRYLKPLADVARAIYPIIVERRLAVAVEQGIHFVAAGHTFEHLTDSGRNEHLRLLRGCD</sequence>
<evidence type="ECO:0000313" key="1">
    <source>
        <dbReference type="EMBL" id="MDQ0322437.1"/>
    </source>
</evidence>
<accession>A0ABU0BW02</accession>
<protein>
    <submittedName>
        <fullName evidence="1">Uncharacterized protein</fullName>
    </submittedName>
</protein>
<comment type="caution">
    <text evidence="1">The sequence shown here is derived from an EMBL/GenBank/DDBJ whole genome shotgun (WGS) entry which is preliminary data.</text>
</comment>
<keyword evidence="2" id="KW-1185">Reference proteome</keyword>
<evidence type="ECO:0000313" key="2">
    <source>
        <dbReference type="Proteomes" id="UP001230207"/>
    </source>
</evidence>